<organism evidence="1 2">
    <name type="scientific">Mycena belliarum</name>
    <dbReference type="NCBI Taxonomy" id="1033014"/>
    <lineage>
        <taxon>Eukaryota</taxon>
        <taxon>Fungi</taxon>
        <taxon>Dikarya</taxon>
        <taxon>Basidiomycota</taxon>
        <taxon>Agaricomycotina</taxon>
        <taxon>Agaricomycetes</taxon>
        <taxon>Agaricomycetidae</taxon>
        <taxon>Agaricales</taxon>
        <taxon>Marasmiineae</taxon>
        <taxon>Mycenaceae</taxon>
        <taxon>Mycena</taxon>
    </lineage>
</organism>
<accession>A0AAD6U308</accession>
<keyword evidence="2" id="KW-1185">Reference proteome</keyword>
<comment type="caution">
    <text evidence="1">The sequence shown here is derived from an EMBL/GenBank/DDBJ whole genome shotgun (WGS) entry which is preliminary data.</text>
</comment>
<evidence type="ECO:0000313" key="1">
    <source>
        <dbReference type="EMBL" id="KAJ7087305.1"/>
    </source>
</evidence>
<proteinExistence type="predicted"/>
<gene>
    <name evidence="1" type="ORF">B0H15DRAFT_307294</name>
</gene>
<dbReference type="EMBL" id="JARJCN010000029">
    <property type="protein sequence ID" value="KAJ7087305.1"/>
    <property type="molecule type" value="Genomic_DNA"/>
</dbReference>
<sequence>MTPILRTHRPFCCRDTTGLLRASLLPSCASAKPVLSVLPSPMADYPCAIPSLATIHPPLAQSGLQFPEIASAEAQGANLRPAAVNEARLAVDVVEAVHQQNPAIITLNAVNDAHTHTRRTTIENIHGMDHLRDLRVHYVRAYLGGYLVLVITPFEAPRRRGGGGGVCFY</sequence>
<name>A0AAD6U308_9AGAR</name>
<dbReference type="Proteomes" id="UP001222325">
    <property type="component" value="Unassembled WGS sequence"/>
</dbReference>
<evidence type="ECO:0000313" key="2">
    <source>
        <dbReference type="Proteomes" id="UP001222325"/>
    </source>
</evidence>
<reference evidence="1" key="1">
    <citation type="submission" date="2023-03" db="EMBL/GenBank/DDBJ databases">
        <title>Massive genome expansion in bonnet fungi (Mycena s.s.) driven by repeated elements and novel gene families across ecological guilds.</title>
        <authorList>
            <consortium name="Lawrence Berkeley National Laboratory"/>
            <person name="Harder C.B."/>
            <person name="Miyauchi S."/>
            <person name="Viragh M."/>
            <person name="Kuo A."/>
            <person name="Thoen E."/>
            <person name="Andreopoulos B."/>
            <person name="Lu D."/>
            <person name="Skrede I."/>
            <person name="Drula E."/>
            <person name="Henrissat B."/>
            <person name="Morin E."/>
            <person name="Kohler A."/>
            <person name="Barry K."/>
            <person name="LaButti K."/>
            <person name="Morin E."/>
            <person name="Salamov A."/>
            <person name="Lipzen A."/>
            <person name="Mereny Z."/>
            <person name="Hegedus B."/>
            <person name="Baldrian P."/>
            <person name="Stursova M."/>
            <person name="Weitz H."/>
            <person name="Taylor A."/>
            <person name="Grigoriev I.V."/>
            <person name="Nagy L.G."/>
            <person name="Martin F."/>
            <person name="Kauserud H."/>
        </authorList>
    </citation>
    <scope>NUCLEOTIDE SEQUENCE</scope>
    <source>
        <strain evidence="1">CBHHK173m</strain>
    </source>
</reference>
<protein>
    <submittedName>
        <fullName evidence="1">Uncharacterized protein</fullName>
    </submittedName>
</protein>
<dbReference type="AlphaFoldDB" id="A0AAD6U308"/>